<dbReference type="Ensembl" id="ENSOANT00000032556.2">
    <property type="protein sequence ID" value="ENSOANP00000028760.2"/>
    <property type="gene ID" value="ENSOANG00000022524.2"/>
</dbReference>
<dbReference type="CDD" id="cd18908">
    <property type="entry name" value="bHLH_SOHLH1_2"/>
    <property type="match status" value="1"/>
</dbReference>
<keyword evidence="7" id="KW-0805">Transcription regulation</keyword>
<evidence type="ECO:0000313" key="15">
    <source>
        <dbReference type="Ensembl" id="ENSOANP00000028760.2"/>
    </source>
</evidence>
<dbReference type="FunFam" id="4.10.280.10:FF:000071">
    <property type="entry name" value="spermatogenesis- and oogenesis-specific basic helix-loop-helix-containing protein 2"/>
    <property type="match status" value="1"/>
</dbReference>
<dbReference type="STRING" id="9258.ENSOANP00000028760"/>
<keyword evidence="5" id="KW-0744">Spermatogenesis</keyword>
<evidence type="ECO:0000256" key="11">
    <source>
        <dbReference type="ARBA" id="ARBA00074702"/>
    </source>
</evidence>
<evidence type="ECO:0000256" key="6">
    <source>
        <dbReference type="ARBA" id="ARBA00022943"/>
    </source>
</evidence>
<keyword evidence="9" id="KW-0804">Transcription</keyword>
<dbReference type="PANTHER" id="PTHR16223:SF268">
    <property type="entry name" value="SPERMATOGENESIS- AND OOGENESIS-SPECIFIC BASIC HELIX-LOOP-HELIX-CONTAINING PROTEIN 2"/>
    <property type="match status" value="1"/>
</dbReference>
<feature type="compositionally biased region" description="Polar residues" evidence="12">
    <location>
        <begin position="343"/>
        <end position="355"/>
    </location>
</feature>
<evidence type="ECO:0000256" key="7">
    <source>
        <dbReference type="ARBA" id="ARBA00023015"/>
    </source>
</evidence>
<keyword evidence="10" id="KW-0539">Nucleus</keyword>
<dbReference type="InterPro" id="IPR011598">
    <property type="entry name" value="bHLH_dom"/>
</dbReference>
<feature type="chain" id="PRO_5028099354" description="Spermatogenesis- and oogenesis-specific basic helix-loop-helix-containing protein 2" evidence="13">
    <location>
        <begin position="21"/>
        <end position="369"/>
    </location>
</feature>
<reference evidence="15 16" key="1">
    <citation type="journal article" date="2008" name="Nature">
        <title>Genome analysis of the platypus reveals unique signatures of evolution.</title>
        <authorList>
            <person name="Warren W.C."/>
            <person name="Hillier L.W."/>
            <person name="Marshall Graves J.A."/>
            <person name="Birney E."/>
            <person name="Ponting C.P."/>
            <person name="Grutzner F."/>
            <person name="Belov K."/>
            <person name="Miller W."/>
            <person name="Clarke L."/>
            <person name="Chinwalla A.T."/>
            <person name="Yang S.P."/>
            <person name="Heger A."/>
            <person name="Locke D.P."/>
            <person name="Miethke P."/>
            <person name="Waters P.D."/>
            <person name="Veyrunes F."/>
            <person name="Fulton L."/>
            <person name="Fulton B."/>
            <person name="Graves T."/>
            <person name="Wallis J."/>
            <person name="Puente X.S."/>
            <person name="Lopez-Otin C."/>
            <person name="Ordonez G.R."/>
            <person name="Eichler E.E."/>
            <person name="Chen L."/>
            <person name="Cheng Z."/>
            <person name="Deakin J.E."/>
            <person name="Alsop A."/>
            <person name="Thompson K."/>
            <person name="Kirby P."/>
            <person name="Papenfuss A.T."/>
            <person name="Wakefield M.J."/>
            <person name="Olender T."/>
            <person name="Lancet D."/>
            <person name="Huttley G.A."/>
            <person name="Smit A.F."/>
            <person name="Pask A."/>
            <person name="Temple-Smith P."/>
            <person name="Batzer M.A."/>
            <person name="Walker J.A."/>
            <person name="Konkel M.K."/>
            <person name="Harris R.S."/>
            <person name="Whittington C.M."/>
            <person name="Wong E.S."/>
            <person name="Gemmell N.J."/>
            <person name="Buschiazzo E."/>
            <person name="Vargas Jentzsch I.M."/>
            <person name="Merkel A."/>
            <person name="Schmitz J."/>
            <person name="Zemann A."/>
            <person name="Churakov G."/>
            <person name="Kriegs J.O."/>
            <person name="Brosius J."/>
            <person name="Murchison E.P."/>
            <person name="Sachidanandam R."/>
            <person name="Smith C."/>
            <person name="Hannon G.J."/>
            <person name="Tsend-Ayush E."/>
            <person name="McMillan D."/>
            <person name="Attenborough R."/>
            <person name="Rens W."/>
            <person name="Ferguson-Smith M."/>
            <person name="Lefevre C.M."/>
            <person name="Sharp J.A."/>
            <person name="Nicholas K.R."/>
            <person name="Ray D.A."/>
            <person name="Kube M."/>
            <person name="Reinhardt R."/>
            <person name="Pringle T.H."/>
            <person name="Taylor J."/>
            <person name="Jones R.C."/>
            <person name="Nixon B."/>
            <person name="Dacheux J.L."/>
            <person name="Niwa H."/>
            <person name="Sekita Y."/>
            <person name="Huang X."/>
            <person name="Stark A."/>
            <person name="Kheradpour P."/>
            <person name="Kellis M."/>
            <person name="Flicek P."/>
            <person name="Chen Y."/>
            <person name="Webber C."/>
            <person name="Hardison R."/>
            <person name="Nelson J."/>
            <person name="Hallsworth-Pepin K."/>
            <person name="Delehaunty K."/>
            <person name="Markovic C."/>
            <person name="Minx P."/>
            <person name="Feng Y."/>
            <person name="Kremitzki C."/>
            <person name="Mitreva M."/>
            <person name="Glasscock J."/>
            <person name="Wylie T."/>
            <person name="Wohldmann P."/>
            <person name="Thiru P."/>
            <person name="Nhan M.N."/>
            <person name="Pohl C.S."/>
            <person name="Smith S.M."/>
            <person name="Hou S."/>
            <person name="Nefedov M."/>
            <person name="de Jong P.J."/>
            <person name="Renfree M.B."/>
            <person name="Mardis E.R."/>
            <person name="Wilson R.K."/>
        </authorList>
    </citation>
    <scope>NUCLEOTIDE SEQUENCE [LARGE SCALE GENOMIC DNA]</scope>
    <source>
        <strain evidence="15 16">Glennie</strain>
    </source>
</reference>
<feature type="region of interest" description="Disordered" evidence="12">
    <location>
        <begin position="308"/>
        <end position="369"/>
    </location>
</feature>
<keyword evidence="4" id="KW-0221">Differentiation</keyword>
<name>F6SDV1_ORNAN</name>
<dbReference type="AlphaFoldDB" id="F6SDV1"/>
<keyword evidence="16" id="KW-1185">Reference proteome</keyword>
<protein>
    <recommendedName>
        <fullName evidence="11">Spermatogenesis- and oogenesis-specific basic helix-loop-helix-containing protein 2</fullName>
    </recommendedName>
</protein>
<evidence type="ECO:0000256" key="12">
    <source>
        <dbReference type="SAM" id="MobiDB-lite"/>
    </source>
</evidence>
<sequence>MNQRGVFKAKIALLLVGGDAAVGNTANAIQRLFSETASIAITISDVKGAAVFLDDYTFNMVFLQMNSSPTVEELETVKLIRFRKKKNIHLLFVFIIPVNFEDCISGHGADIILTEPLTLEKLDVVVKYWRFALSNTDEDGSKSPGGNPELSRQMSCDSSRKHSITDLATCGSKLIRNGAGNGSVHNSKKNKRISLLHSGKEKLRRERIKDCCKQLRALLPYIKGRKNDVASVLEATADYVKCIQEKIPPVIMAQIVTVLQSNKRFCKIQQVFKPPAPPSAVITSRESNESTNTASSRREMGLWANKHLDRDNVPPFGDPLDEVLKGHSSSASEIADGEVFSEFPSNSNNSRSTQAGPAPRRYSGLFQSY</sequence>
<evidence type="ECO:0000259" key="14">
    <source>
        <dbReference type="PROSITE" id="PS50888"/>
    </source>
</evidence>
<organism evidence="15 16">
    <name type="scientific">Ornithorhynchus anatinus</name>
    <name type="common">Duckbill platypus</name>
    <dbReference type="NCBI Taxonomy" id="9258"/>
    <lineage>
        <taxon>Eukaryota</taxon>
        <taxon>Metazoa</taxon>
        <taxon>Chordata</taxon>
        <taxon>Craniata</taxon>
        <taxon>Vertebrata</taxon>
        <taxon>Euteleostomi</taxon>
        <taxon>Mammalia</taxon>
        <taxon>Monotremata</taxon>
        <taxon>Ornithorhynchidae</taxon>
        <taxon>Ornithorhynchus</taxon>
    </lineage>
</organism>
<keyword evidence="6" id="KW-0896">Oogenesis</keyword>
<keyword evidence="3" id="KW-0217">Developmental protein</keyword>
<dbReference type="eggNOG" id="ENOG502S71C">
    <property type="taxonomic scope" value="Eukaryota"/>
</dbReference>
<feature type="region of interest" description="Disordered" evidence="12">
    <location>
        <begin position="274"/>
        <end position="296"/>
    </location>
</feature>
<evidence type="ECO:0000256" key="2">
    <source>
        <dbReference type="ARBA" id="ARBA00004496"/>
    </source>
</evidence>
<dbReference type="GO" id="GO:0046983">
    <property type="term" value="F:protein dimerization activity"/>
    <property type="evidence" value="ECO:0007669"/>
    <property type="project" value="InterPro"/>
</dbReference>
<dbReference type="SUPFAM" id="SSF47459">
    <property type="entry name" value="HLH, helix-loop-helix DNA-binding domain"/>
    <property type="match status" value="1"/>
</dbReference>
<dbReference type="GO" id="GO:0005737">
    <property type="term" value="C:cytoplasm"/>
    <property type="evidence" value="ECO:0007669"/>
    <property type="project" value="UniProtKB-SubCell"/>
</dbReference>
<evidence type="ECO:0000256" key="5">
    <source>
        <dbReference type="ARBA" id="ARBA00022871"/>
    </source>
</evidence>
<dbReference type="GO" id="GO:0003700">
    <property type="term" value="F:DNA-binding transcription factor activity"/>
    <property type="evidence" value="ECO:0007669"/>
    <property type="project" value="InterPro"/>
</dbReference>
<dbReference type="Proteomes" id="UP000002279">
    <property type="component" value="Chromosome 20"/>
</dbReference>
<evidence type="ECO:0000256" key="4">
    <source>
        <dbReference type="ARBA" id="ARBA00022782"/>
    </source>
</evidence>
<evidence type="ECO:0000256" key="1">
    <source>
        <dbReference type="ARBA" id="ARBA00004123"/>
    </source>
</evidence>
<dbReference type="GO" id="GO:0005634">
    <property type="term" value="C:nucleus"/>
    <property type="evidence" value="ECO:0007669"/>
    <property type="project" value="UniProtKB-SubCell"/>
</dbReference>
<accession>F6SDV1</accession>
<feature type="domain" description="BHLH" evidence="14">
    <location>
        <begin position="192"/>
        <end position="243"/>
    </location>
</feature>
<dbReference type="Gene3D" id="4.10.280.10">
    <property type="entry name" value="Helix-loop-helix DNA-binding domain"/>
    <property type="match status" value="1"/>
</dbReference>
<dbReference type="PANTHER" id="PTHR16223">
    <property type="entry name" value="TRANSCRIPTION FACTOR BHLH83-RELATED"/>
    <property type="match status" value="1"/>
</dbReference>
<dbReference type="HOGENOM" id="CLU_1264172_0_0_1"/>
<dbReference type="PROSITE" id="PS50888">
    <property type="entry name" value="BHLH"/>
    <property type="match status" value="1"/>
</dbReference>
<evidence type="ECO:0000256" key="8">
    <source>
        <dbReference type="ARBA" id="ARBA00023125"/>
    </source>
</evidence>
<dbReference type="Pfam" id="PF00010">
    <property type="entry name" value="HLH"/>
    <property type="match status" value="1"/>
</dbReference>
<keyword evidence="13" id="KW-0732">Signal</keyword>
<evidence type="ECO:0000256" key="13">
    <source>
        <dbReference type="SAM" id="SignalP"/>
    </source>
</evidence>
<comment type="subcellular location">
    <subcellularLocation>
        <location evidence="2">Cytoplasm</location>
    </subcellularLocation>
    <subcellularLocation>
        <location evidence="1">Nucleus</location>
    </subcellularLocation>
</comment>
<feature type="signal peptide" evidence="13">
    <location>
        <begin position="1"/>
        <end position="20"/>
    </location>
</feature>
<dbReference type="GO" id="GO:1990837">
    <property type="term" value="F:sequence-specific double-stranded DNA binding"/>
    <property type="evidence" value="ECO:0007669"/>
    <property type="project" value="UniProtKB-ARBA"/>
</dbReference>
<feature type="compositionally biased region" description="Polar residues" evidence="12">
    <location>
        <begin position="281"/>
        <end position="295"/>
    </location>
</feature>
<dbReference type="Bgee" id="ENSOANG00000022524">
    <property type="expression patterns" value="Expressed in testis and 7 other cell types or tissues"/>
</dbReference>
<dbReference type="SMART" id="SM00353">
    <property type="entry name" value="HLH"/>
    <property type="match status" value="1"/>
</dbReference>
<keyword evidence="8" id="KW-0238">DNA-binding</keyword>
<evidence type="ECO:0000256" key="3">
    <source>
        <dbReference type="ARBA" id="ARBA00022473"/>
    </source>
</evidence>
<reference evidence="15" key="3">
    <citation type="submission" date="2025-09" db="UniProtKB">
        <authorList>
            <consortium name="Ensembl"/>
        </authorList>
    </citation>
    <scope>IDENTIFICATION</scope>
    <source>
        <strain evidence="15">Glennie</strain>
    </source>
</reference>
<dbReference type="InterPro" id="IPR036638">
    <property type="entry name" value="HLH_DNA-bd_sf"/>
</dbReference>
<dbReference type="GO" id="GO:0007283">
    <property type="term" value="P:spermatogenesis"/>
    <property type="evidence" value="ECO:0007669"/>
    <property type="project" value="UniProtKB-KW"/>
</dbReference>
<proteinExistence type="predicted"/>
<dbReference type="GO" id="GO:0048477">
    <property type="term" value="P:oogenesis"/>
    <property type="evidence" value="ECO:0007669"/>
    <property type="project" value="UniProtKB-KW"/>
</dbReference>
<dbReference type="InterPro" id="IPR045843">
    <property type="entry name" value="IND-like"/>
</dbReference>
<reference evidence="15" key="2">
    <citation type="submission" date="2025-08" db="UniProtKB">
        <authorList>
            <consortium name="Ensembl"/>
        </authorList>
    </citation>
    <scope>IDENTIFICATION</scope>
    <source>
        <strain evidence="15">Glennie</strain>
    </source>
</reference>
<evidence type="ECO:0000256" key="9">
    <source>
        <dbReference type="ARBA" id="ARBA00023163"/>
    </source>
</evidence>
<dbReference type="GeneTree" id="ENSGT00390000016050"/>
<evidence type="ECO:0000256" key="10">
    <source>
        <dbReference type="ARBA" id="ARBA00023242"/>
    </source>
</evidence>
<evidence type="ECO:0000313" key="16">
    <source>
        <dbReference type="Proteomes" id="UP000002279"/>
    </source>
</evidence>